<evidence type="ECO:0000313" key="4">
    <source>
        <dbReference type="Proteomes" id="UP001501736"/>
    </source>
</evidence>
<evidence type="ECO:0000313" key="3">
    <source>
        <dbReference type="EMBL" id="GAA3280636.1"/>
    </source>
</evidence>
<dbReference type="Gene3D" id="1.10.10.10">
    <property type="entry name" value="Winged helix-like DNA-binding domain superfamily/Winged helix DNA-binding domain"/>
    <property type="match status" value="1"/>
</dbReference>
<organism evidence="3 4">
    <name type="scientific">Nesterenkonia halobia</name>
    <dbReference type="NCBI Taxonomy" id="37922"/>
    <lineage>
        <taxon>Bacteria</taxon>
        <taxon>Bacillati</taxon>
        <taxon>Actinomycetota</taxon>
        <taxon>Actinomycetes</taxon>
        <taxon>Micrococcales</taxon>
        <taxon>Micrococcaceae</taxon>
        <taxon>Nesterenkonia</taxon>
    </lineage>
</organism>
<dbReference type="SMART" id="SM00347">
    <property type="entry name" value="HTH_MARR"/>
    <property type="match status" value="1"/>
</dbReference>
<evidence type="ECO:0000256" key="1">
    <source>
        <dbReference type="SAM" id="MobiDB-lite"/>
    </source>
</evidence>
<comment type="caution">
    <text evidence="3">The sequence shown here is derived from an EMBL/GenBank/DDBJ whole genome shotgun (WGS) entry which is preliminary data.</text>
</comment>
<dbReference type="EMBL" id="BAAAYG010000002">
    <property type="protein sequence ID" value="GAA3280636.1"/>
    <property type="molecule type" value="Genomic_DNA"/>
</dbReference>
<dbReference type="InterPro" id="IPR039422">
    <property type="entry name" value="MarR/SlyA-like"/>
</dbReference>
<dbReference type="Pfam" id="PF12802">
    <property type="entry name" value="MarR_2"/>
    <property type="match status" value="1"/>
</dbReference>
<dbReference type="PROSITE" id="PS50995">
    <property type="entry name" value="HTH_MARR_2"/>
    <property type="match status" value="1"/>
</dbReference>
<feature type="domain" description="HTH marR-type" evidence="2">
    <location>
        <begin position="36"/>
        <end position="172"/>
    </location>
</feature>
<dbReference type="Proteomes" id="UP001501736">
    <property type="component" value="Unassembled WGS sequence"/>
</dbReference>
<feature type="compositionally biased region" description="Basic and acidic residues" evidence="1">
    <location>
        <begin position="10"/>
        <end position="31"/>
    </location>
</feature>
<name>A0ABP6RA80_9MICC</name>
<protein>
    <submittedName>
        <fullName evidence="3">MarR family transcriptional regulator</fullName>
    </submittedName>
</protein>
<proteinExistence type="predicted"/>
<keyword evidence="4" id="KW-1185">Reference proteome</keyword>
<evidence type="ECO:0000259" key="2">
    <source>
        <dbReference type="PROSITE" id="PS50995"/>
    </source>
</evidence>
<feature type="region of interest" description="Disordered" evidence="1">
    <location>
        <begin position="1"/>
        <end position="34"/>
    </location>
</feature>
<dbReference type="RefSeq" id="WP_344717825.1">
    <property type="nucleotide sequence ID" value="NZ_BAAAYG010000002.1"/>
</dbReference>
<dbReference type="InterPro" id="IPR000835">
    <property type="entry name" value="HTH_MarR-typ"/>
</dbReference>
<dbReference type="SUPFAM" id="SSF46785">
    <property type="entry name" value="Winged helix' DNA-binding domain"/>
    <property type="match status" value="1"/>
</dbReference>
<dbReference type="InterPro" id="IPR036388">
    <property type="entry name" value="WH-like_DNA-bd_sf"/>
</dbReference>
<dbReference type="PANTHER" id="PTHR33164">
    <property type="entry name" value="TRANSCRIPTIONAL REGULATOR, MARR FAMILY"/>
    <property type="match status" value="1"/>
</dbReference>
<gene>
    <name evidence="3" type="ORF">GCM10020260_05150</name>
</gene>
<sequence length="178" mass="20204">MATDDEPREEQDGHADGRRLGDPERGARDLTGRSPKARAWRTFLETSAIVNDRMEKRLHASTGLRLTDYNVLLLLAESEDHSLRMGDLAERMVFSPSRLSYQAKALQRRGLIDRTPDPADRRGMTASLTQEGRRVFREASQVHGGHIRQLFHGALDEEEALELQRLCWKIQTRAADGD</sequence>
<reference evidence="4" key="1">
    <citation type="journal article" date="2019" name="Int. J. Syst. Evol. Microbiol.">
        <title>The Global Catalogue of Microorganisms (GCM) 10K type strain sequencing project: providing services to taxonomists for standard genome sequencing and annotation.</title>
        <authorList>
            <consortium name="The Broad Institute Genomics Platform"/>
            <consortium name="The Broad Institute Genome Sequencing Center for Infectious Disease"/>
            <person name="Wu L."/>
            <person name="Ma J."/>
        </authorList>
    </citation>
    <scope>NUCLEOTIDE SEQUENCE [LARGE SCALE GENOMIC DNA]</scope>
    <source>
        <strain evidence="4">JCM 11483</strain>
    </source>
</reference>
<dbReference type="InterPro" id="IPR036390">
    <property type="entry name" value="WH_DNA-bd_sf"/>
</dbReference>
<dbReference type="PANTHER" id="PTHR33164:SF99">
    <property type="entry name" value="MARR FAMILY REGULATORY PROTEIN"/>
    <property type="match status" value="1"/>
</dbReference>
<accession>A0ABP6RA80</accession>